<evidence type="ECO:0000256" key="1">
    <source>
        <dbReference type="SAM" id="Phobius"/>
    </source>
</evidence>
<dbReference type="EMBL" id="CP061800">
    <property type="protein sequence ID" value="QTA93264.1"/>
    <property type="molecule type" value="Genomic_DNA"/>
</dbReference>
<evidence type="ECO:0000259" key="2">
    <source>
        <dbReference type="SMART" id="SM00460"/>
    </source>
</evidence>
<dbReference type="AlphaFoldDB" id="A0A975BY53"/>
<dbReference type="PANTHER" id="PTHR42736:SF1">
    <property type="entry name" value="PROTEIN-GLUTAMINE GAMMA-GLUTAMYLTRANSFERASE"/>
    <property type="match status" value="1"/>
</dbReference>
<feature type="transmembrane region" description="Helical" evidence="1">
    <location>
        <begin position="125"/>
        <end position="144"/>
    </location>
</feature>
<name>A0A975BY53_9BACT</name>
<dbReference type="Pfam" id="PF11992">
    <property type="entry name" value="TgpA_N"/>
    <property type="match status" value="1"/>
</dbReference>
<dbReference type="PANTHER" id="PTHR42736">
    <property type="entry name" value="PROTEIN-GLUTAMINE GAMMA-GLUTAMYLTRANSFERASE"/>
    <property type="match status" value="1"/>
</dbReference>
<keyword evidence="1" id="KW-0472">Membrane</keyword>
<feature type="domain" description="Transglutaminase-like" evidence="2">
    <location>
        <begin position="389"/>
        <end position="460"/>
    </location>
</feature>
<dbReference type="InterPro" id="IPR002931">
    <property type="entry name" value="Transglutaminase-like"/>
</dbReference>
<dbReference type="InterPro" id="IPR052901">
    <property type="entry name" value="Bact_TGase-like"/>
</dbReference>
<organism evidence="3 4">
    <name type="scientific">Desulfonema magnum</name>
    <dbReference type="NCBI Taxonomy" id="45655"/>
    <lineage>
        <taxon>Bacteria</taxon>
        <taxon>Pseudomonadati</taxon>
        <taxon>Thermodesulfobacteriota</taxon>
        <taxon>Desulfobacteria</taxon>
        <taxon>Desulfobacterales</taxon>
        <taxon>Desulfococcaceae</taxon>
        <taxon>Desulfonema</taxon>
    </lineage>
</organism>
<keyword evidence="4" id="KW-1185">Reference proteome</keyword>
<feature type="transmembrane region" description="Helical" evidence="1">
    <location>
        <begin position="7"/>
        <end position="24"/>
    </location>
</feature>
<feature type="transmembrane region" description="Helical" evidence="1">
    <location>
        <begin position="156"/>
        <end position="175"/>
    </location>
</feature>
<proteinExistence type="predicted"/>
<evidence type="ECO:0000313" key="3">
    <source>
        <dbReference type="EMBL" id="QTA93264.1"/>
    </source>
</evidence>
<gene>
    <name evidence="3" type="ORF">dnm_093650</name>
</gene>
<dbReference type="Proteomes" id="UP000663722">
    <property type="component" value="Chromosome"/>
</dbReference>
<dbReference type="Gene3D" id="3.10.620.30">
    <property type="match status" value="1"/>
</dbReference>
<reference evidence="3" key="1">
    <citation type="journal article" date="2021" name="Microb. Physiol.">
        <title>Proteogenomic Insights into the Physiology of Marine, Sulfate-Reducing, Filamentous Desulfonema limicola and Desulfonema magnum.</title>
        <authorList>
            <person name="Schnaars V."/>
            <person name="Wohlbrand L."/>
            <person name="Scheve S."/>
            <person name="Hinrichs C."/>
            <person name="Reinhardt R."/>
            <person name="Rabus R."/>
        </authorList>
    </citation>
    <scope>NUCLEOTIDE SEQUENCE</scope>
    <source>
        <strain evidence="3">4be13</strain>
    </source>
</reference>
<dbReference type="RefSeq" id="WP_207680287.1">
    <property type="nucleotide sequence ID" value="NZ_CP061800.1"/>
</dbReference>
<keyword evidence="1" id="KW-1133">Transmembrane helix</keyword>
<sequence>MKTSDRYVPPILMTLFVAMVPFVFRLPFWIILWCLFLWGYILLTVKYAWPWPKKQIRLLLTLCGFAGVLLDAGYVFGGDAYVGVLSVMAGLKPLEMRSHRDRMITVFIAYFIIITGLFESESLAITIYMFLSVFVTTAVLIHINHPGGQLKAKLRLSALIIMQAIPLMIVLFFLFPRIHGSLWGIPIQGSGKTGFTDSLSPGNISDLVRSHKTAFRAEFEESIPERYLLYWRGIVFEYFDGMRWHQGKKIPTAAGPEHGKGPVGYSITLEPHHQKWLFALDMPLSPPPIGRMLHDYTLVSIRKVRQKIRYQLKSYTSYNTASDTTWKHQVMELPDRGNPKARELAQKWADDTDNAWQIIDSALTFFRKNKFIYTLRPPLLRKDSIDDFLFRTQKGYCEHYASAFVFLMRAANIPSRIVGGYLGGQVNPYGNYLIVRQSDAHAWAEVWLDKKGWVRVDPTSAVAPERIESGIEEVLSLEEIPDFLSLKQLGPFAEYWKKIQLGWDVVNTQWDIWFVGYSSDQQKTLLSKIGIKNGHWKGPVKWILLSVGMISVFVFLFSIRILKKPSAKKDLVQQFYNEFCEKFARVGIPRRPDQGPSDYAKMIGTLRQDLKASVNEITELYISLRYGHGGEPDDLKRFKSLVKKIRIEN</sequence>
<dbReference type="KEGG" id="dmm:dnm_093650"/>
<dbReference type="InterPro" id="IPR038765">
    <property type="entry name" value="Papain-like_cys_pep_sf"/>
</dbReference>
<dbReference type="InterPro" id="IPR021878">
    <property type="entry name" value="TgpA_N"/>
</dbReference>
<evidence type="ECO:0000313" key="4">
    <source>
        <dbReference type="Proteomes" id="UP000663722"/>
    </source>
</evidence>
<feature type="transmembrane region" description="Helical" evidence="1">
    <location>
        <begin position="30"/>
        <end position="49"/>
    </location>
</feature>
<accession>A0A975BY53</accession>
<dbReference type="Pfam" id="PF13559">
    <property type="entry name" value="DUF4129"/>
    <property type="match status" value="1"/>
</dbReference>
<dbReference type="InterPro" id="IPR025403">
    <property type="entry name" value="TgpA-like_C"/>
</dbReference>
<feature type="transmembrane region" description="Helical" evidence="1">
    <location>
        <begin position="542"/>
        <end position="562"/>
    </location>
</feature>
<dbReference type="SUPFAM" id="SSF54001">
    <property type="entry name" value="Cysteine proteinases"/>
    <property type="match status" value="1"/>
</dbReference>
<dbReference type="Pfam" id="PF01841">
    <property type="entry name" value="Transglut_core"/>
    <property type="match status" value="1"/>
</dbReference>
<protein>
    <submittedName>
        <fullName evidence="3">Transglutaminase-like domain-containing protein, DUF3488 and DUF4129</fullName>
    </submittedName>
</protein>
<keyword evidence="1" id="KW-0812">Transmembrane</keyword>
<feature type="transmembrane region" description="Helical" evidence="1">
    <location>
        <begin position="56"/>
        <end position="74"/>
    </location>
</feature>
<dbReference type="SMART" id="SM00460">
    <property type="entry name" value="TGc"/>
    <property type="match status" value="1"/>
</dbReference>